<dbReference type="InterPro" id="IPR036770">
    <property type="entry name" value="Ankyrin_rpt-contain_sf"/>
</dbReference>
<protein>
    <recommendedName>
        <fullName evidence="4">Ankyrin repeat protein</fullName>
    </recommendedName>
</protein>
<sequence>MANKSSMDSQDSWRASVYDASGVLRAVNYTPTVSIWSKKTDGRKKRRALSVPEDTPNSPKRKCSKSASPAGDQSLPTETSSPSSSSSSELSTIDMDREIDEIWALLQYGYEERYMEAVQKLDDLGRRTRSNVLTWQKGRDRNTLLHIIASKRVSELDAIFIQRFLDHLKKQPRDLADAIKTLNSWGQTPLIAAIFHNTDYVWRSLLDGSIPRDDMRVALRSRTNTDSTVLHTAASRDDDAFLEFFFAGAADGSLGLASCDVAELLNVRCKLPSDANGTRVTPLEFAIVRKRSRAAEVLQCTNMQCSFGVASDQLDLLEQFTHYP</sequence>
<feature type="compositionally biased region" description="Low complexity" evidence="1">
    <location>
        <begin position="74"/>
        <end position="91"/>
    </location>
</feature>
<dbReference type="EMBL" id="JADGJQ010000032">
    <property type="protein sequence ID" value="KAJ3177612.1"/>
    <property type="molecule type" value="Genomic_DNA"/>
</dbReference>
<accession>A0AAD5XQ04</accession>
<evidence type="ECO:0000313" key="3">
    <source>
        <dbReference type="Proteomes" id="UP001212152"/>
    </source>
</evidence>
<keyword evidence="3" id="KW-1185">Reference proteome</keyword>
<evidence type="ECO:0000256" key="1">
    <source>
        <dbReference type="SAM" id="MobiDB-lite"/>
    </source>
</evidence>
<reference evidence="2" key="1">
    <citation type="submission" date="2020-05" db="EMBL/GenBank/DDBJ databases">
        <title>Phylogenomic resolution of chytrid fungi.</title>
        <authorList>
            <person name="Stajich J.E."/>
            <person name="Amses K."/>
            <person name="Simmons R."/>
            <person name="Seto K."/>
            <person name="Myers J."/>
            <person name="Bonds A."/>
            <person name="Quandt C.A."/>
            <person name="Barry K."/>
            <person name="Liu P."/>
            <person name="Grigoriev I."/>
            <person name="Longcore J.E."/>
            <person name="James T.Y."/>
        </authorList>
    </citation>
    <scope>NUCLEOTIDE SEQUENCE</scope>
    <source>
        <strain evidence="2">JEL0379</strain>
    </source>
</reference>
<proteinExistence type="predicted"/>
<evidence type="ECO:0008006" key="4">
    <source>
        <dbReference type="Google" id="ProtNLM"/>
    </source>
</evidence>
<dbReference type="AlphaFoldDB" id="A0AAD5XQ04"/>
<dbReference type="Gene3D" id="1.25.40.20">
    <property type="entry name" value="Ankyrin repeat-containing domain"/>
    <property type="match status" value="1"/>
</dbReference>
<dbReference type="SUPFAM" id="SSF48403">
    <property type="entry name" value="Ankyrin repeat"/>
    <property type="match status" value="1"/>
</dbReference>
<dbReference type="Proteomes" id="UP001212152">
    <property type="component" value="Unassembled WGS sequence"/>
</dbReference>
<gene>
    <name evidence="2" type="ORF">HDU87_004365</name>
</gene>
<organism evidence="2 3">
    <name type="scientific">Geranomyces variabilis</name>
    <dbReference type="NCBI Taxonomy" id="109894"/>
    <lineage>
        <taxon>Eukaryota</taxon>
        <taxon>Fungi</taxon>
        <taxon>Fungi incertae sedis</taxon>
        <taxon>Chytridiomycota</taxon>
        <taxon>Chytridiomycota incertae sedis</taxon>
        <taxon>Chytridiomycetes</taxon>
        <taxon>Spizellomycetales</taxon>
        <taxon>Powellomycetaceae</taxon>
        <taxon>Geranomyces</taxon>
    </lineage>
</organism>
<feature type="region of interest" description="Disordered" evidence="1">
    <location>
        <begin position="38"/>
        <end position="91"/>
    </location>
</feature>
<evidence type="ECO:0000313" key="2">
    <source>
        <dbReference type="EMBL" id="KAJ3177612.1"/>
    </source>
</evidence>
<comment type="caution">
    <text evidence="2">The sequence shown here is derived from an EMBL/GenBank/DDBJ whole genome shotgun (WGS) entry which is preliminary data.</text>
</comment>
<name>A0AAD5XQ04_9FUNG</name>